<protein>
    <recommendedName>
        <fullName evidence="2">Nudix hydrolase domain-containing protein</fullName>
    </recommendedName>
</protein>
<dbReference type="InterPro" id="IPR020476">
    <property type="entry name" value="Nudix_hydrolase"/>
</dbReference>
<dbReference type="PANTHER" id="PTHR16099:SF5">
    <property type="entry name" value="NUCLEOTIDE TRIPHOSPHATE DIPHOSPHATASE NUDT15"/>
    <property type="match status" value="1"/>
</dbReference>
<dbReference type="GO" id="GO:0005829">
    <property type="term" value="C:cytosol"/>
    <property type="evidence" value="ECO:0007669"/>
    <property type="project" value="TreeGrafter"/>
</dbReference>
<dbReference type="CDD" id="cd04678">
    <property type="entry name" value="NUDIX_MTH2_Nudt15"/>
    <property type="match status" value="1"/>
</dbReference>
<dbReference type="Pfam" id="PF00293">
    <property type="entry name" value="NUDIX"/>
    <property type="match status" value="1"/>
</dbReference>
<sequence length="179" mass="19974">MPETIKPHTTGPVVRVGIGCFVTKRVDDTLYFLLGQRKGSHGSGTWALPGGHLEMGESWASCTQREVEEECGIRISLDQVHIATNNIVFNANKHYVDIVMASTGPFTGTVTLMEPEKCERWVWVTWQEVVDGKAVLRDACSDNPWEHSSESLRLEPLFLPIKAVIKQYGTQGPLHQLTE</sequence>
<proteinExistence type="predicted"/>
<evidence type="ECO:0000313" key="3">
    <source>
        <dbReference type="EMBL" id="KAJ2676499.1"/>
    </source>
</evidence>
<dbReference type="SUPFAM" id="SSF55811">
    <property type="entry name" value="Nudix"/>
    <property type="match status" value="1"/>
</dbReference>
<comment type="caution">
    <text evidence="3">The sequence shown here is derived from an EMBL/GenBank/DDBJ whole genome shotgun (WGS) entry which is preliminary data.</text>
</comment>
<keyword evidence="1" id="KW-0378">Hydrolase</keyword>
<dbReference type="Gene3D" id="3.90.79.10">
    <property type="entry name" value="Nucleoside Triphosphate Pyrophosphohydrolase"/>
    <property type="match status" value="1"/>
</dbReference>
<reference evidence="3" key="1">
    <citation type="submission" date="2022-07" db="EMBL/GenBank/DDBJ databases">
        <title>Phylogenomic reconstructions and comparative analyses of Kickxellomycotina fungi.</title>
        <authorList>
            <person name="Reynolds N.K."/>
            <person name="Stajich J.E."/>
            <person name="Barry K."/>
            <person name="Grigoriev I.V."/>
            <person name="Crous P."/>
            <person name="Smith M.E."/>
        </authorList>
    </citation>
    <scope>NUCLEOTIDE SEQUENCE</scope>
    <source>
        <strain evidence="3">NRRL 3115</strain>
    </source>
</reference>
<evidence type="ECO:0000259" key="2">
    <source>
        <dbReference type="PROSITE" id="PS51462"/>
    </source>
</evidence>
<dbReference type="GO" id="GO:0035539">
    <property type="term" value="F:8-oxo-7,8-dihydrodeoxyguanosine triphosphate pyrophosphatase activity"/>
    <property type="evidence" value="ECO:0007669"/>
    <property type="project" value="TreeGrafter"/>
</dbReference>
<dbReference type="PROSITE" id="PS51462">
    <property type="entry name" value="NUDIX"/>
    <property type="match status" value="1"/>
</dbReference>
<dbReference type="InterPro" id="IPR015797">
    <property type="entry name" value="NUDIX_hydrolase-like_dom_sf"/>
</dbReference>
<dbReference type="AlphaFoldDB" id="A0A9W8G1V6"/>
<name>A0A9W8G1V6_9FUNG</name>
<accession>A0A9W8G1V6</accession>
<dbReference type="FunFam" id="3.90.79.10:FF:000060">
    <property type="entry name" value="Nudix hydrolase 1"/>
    <property type="match status" value="1"/>
</dbReference>
<dbReference type="GO" id="GO:0006203">
    <property type="term" value="P:dGTP catabolic process"/>
    <property type="evidence" value="ECO:0007669"/>
    <property type="project" value="TreeGrafter"/>
</dbReference>
<dbReference type="EMBL" id="JANBTW010000039">
    <property type="protein sequence ID" value="KAJ2676499.1"/>
    <property type="molecule type" value="Genomic_DNA"/>
</dbReference>
<dbReference type="PRINTS" id="PR00502">
    <property type="entry name" value="NUDIXFAMILY"/>
</dbReference>
<feature type="domain" description="Nudix hydrolase" evidence="2">
    <location>
        <begin position="13"/>
        <end position="153"/>
    </location>
</feature>
<organism evidence="3 4">
    <name type="scientific">Coemansia spiralis</name>
    <dbReference type="NCBI Taxonomy" id="417178"/>
    <lineage>
        <taxon>Eukaryota</taxon>
        <taxon>Fungi</taxon>
        <taxon>Fungi incertae sedis</taxon>
        <taxon>Zoopagomycota</taxon>
        <taxon>Kickxellomycotina</taxon>
        <taxon>Kickxellomycetes</taxon>
        <taxon>Kickxellales</taxon>
        <taxon>Kickxellaceae</taxon>
        <taxon>Coemansia</taxon>
    </lineage>
</organism>
<evidence type="ECO:0000256" key="1">
    <source>
        <dbReference type="ARBA" id="ARBA00022801"/>
    </source>
</evidence>
<dbReference type="Proteomes" id="UP001151518">
    <property type="component" value="Unassembled WGS sequence"/>
</dbReference>
<dbReference type="PANTHER" id="PTHR16099">
    <property type="entry name" value="8-OXO-DGTP DIPHOSPHATES NUDT15"/>
    <property type="match status" value="1"/>
</dbReference>
<dbReference type="OrthoDB" id="447842at2759"/>
<evidence type="ECO:0000313" key="4">
    <source>
        <dbReference type="Proteomes" id="UP001151518"/>
    </source>
</evidence>
<dbReference type="InterPro" id="IPR000086">
    <property type="entry name" value="NUDIX_hydrolase_dom"/>
</dbReference>
<gene>
    <name evidence="3" type="ORF">GGI25_003534</name>
</gene>